<comment type="caution">
    <text evidence="3">The sequence shown here is derived from an EMBL/GenBank/DDBJ whole genome shotgun (WGS) entry which is preliminary data.</text>
</comment>
<organism evidence="3 4">
    <name type="scientific">Phytoactinopolyspora alkaliphila</name>
    <dbReference type="NCBI Taxonomy" id="1783498"/>
    <lineage>
        <taxon>Bacteria</taxon>
        <taxon>Bacillati</taxon>
        <taxon>Actinomycetota</taxon>
        <taxon>Actinomycetes</taxon>
        <taxon>Jiangellales</taxon>
        <taxon>Jiangellaceae</taxon>
        <taxon>Phytoactinopolyspora</taxon>
    </lineage>
</organism>
<evidence type="ECO:0000313" key="4">
    <source>
        <dbReference type="Proteomes" id="UP000469185"/>
    </source>
</evidence>
<sequence>MSADGGLPVDVAAMLPGPELLEVLTGVEVAGLSARDTVVVAAAWERQAGYAAAQQAKALAALAAKPEYRACDVPPDVLSSHQHDPLAPVSDEVSLALRLTGFQARARVKTACELIEVFPATLDALEAGLIDAYKATLICERTRVLDNAAARRGVQTRVLPIAATRTARQLDDALRRAVIAADPDAAEQRRTRAAKHRRVDPPQPATDAGADGIARLALEGPAEDIVALWTAIDAAARHARTQDDERTLAQLRFDILCGLGWTGLDLGHLGCCNPACATAHPFGHTHGRAATVHVTVPATALLGNHSSSNDGSGPGTGEDGVAYLHGYGPVTAHAARRVATEATLRRLLTDHTHGQVLEYGRSTYTPPQELADYVIARDVTCRFPTCHQPARHGDIDHKHPLGNRRHHRRLQHLVPTQRPPPRQNPPSLHHPHRPSRHHLVDHPRRSPLPGHPRHRHPHPTATTPQTSRSRSPHD</sequence>
<proteinExistence type="predicted"/>
<dbReference type="EMBL" id="JAAGOB010000006">
    <property type="protein sequence ID" value="NED96128.1"/>
    <property type="molecule type" value="Genomic_DNA"/>
</dbReference>
<evidence type="ECO:0000259" key="2">
    <source>
        <dbReference type="Pfam" id="PF02720"/>
    </source>
</evidence>
<dbReference type="RefSeq" id="WP_163818919.1">
    <property type="nucleotide sequence ID" value="NZ_JAAGOB010000006.1"/>
</dbReference>
<feature type="domain" description="DUF222" evidence="2">
    <location>
        <begin position="54"/>
        <end position="378"/>
    </location>
</feature>
<feature type="region of interest" description="Disordered" evidence="1">
    <location>
        <begin position="414"/>
        <end position="474"/>
    </location>
</feature>
<gene>
    <name evidence="3" type="ORF">G1H11_12495</name>
</gene>
<evidence type="ECO:0000256" key="1">
    <source>
        <dbReference type="SAM" id="MobiDB-lite"/>
    </source>
</evidence>
<protein>
    <submittedName>
        <fullName evidence="3">DUF222 domain-containing protein</fullName>
    </submittedName>
</protein>
<dbReference type="Pfam" id="PF02720">
    <property type="entry name" value="DUF222"/>
    <property type="match status" value="1"/>
</dbReference>
<name>A0A6N9YMP2_9ACTN</name>
<accession>A0A6N9YMP2</accession>
<feature type="region of interest" description="Disordered" evidence="1">
    <location>
        <begin position="185"/>
        <end position="208"/>
    </location>
</feature>
<dbReference type="InterPro" id="IPR003870">
    <property type="entry name" value="DUF222"/>
</dbReference>
<dbReference type="AlphaFoldDB" id="A0A6N9YMP2"/>
<dbReference type="Proteomes" id="UP000469185">
    <property type="component" value="Unassembled WGS sequence"/>
</dbReference>
<reference evidence="3 4" key="1">
    <citation type="submission" date="2020-02" db="EMBL/GenBank/DDBJ databases">
        <authorList>
            <person name="Li X.-J."/>
            <person name="Feng X.-M."/>
        </authorList>
    </citation>
    <scope>NUCLEOTIDE SEQUENCE [LARGE SCALE GENOMIC DNA]</scope>
    <source>
        <strain evidence="3 4">CGMCC 4.7225</strain>
    </source>
</reference>
<evidence type="ECO:0000313" key="3">
    <source>
        <dbReference type="EMBL" id="NED96128.1"/>
    </source>
</evidence>
<keyword evidence="4" id="KW-1185">Reference proteome</keyword>